<dbReference type="GeneID" id="43662358"/>
<dbReference type="OrthoDB" id="4497843at2759"/>
<evidence type="ECO:0000256" key="1">
    <source>
        <dbReference type="SAM" id="MobiDB-lite"/>
    </source>
</evidence>
<organism evidence="3 4">
    <name type="scientific">Aspergillus caelatus</name>
    <dbReference type="NCBI Taxonomy" id="61420"/>
    <lineage>
        <taxon>Eukaryota</taxon>
        <taxon>Fungi</taxon>
        <taxon>Dikarya</taxon>
        <taxon>Ascomycota</taxon>
        <taxon>Pezizomycotina</taxon>
        <taxon>Eurotiomycetes</taxon>
        <taxon>Eurotiomycetidae</taxon>
        <taxon>Eurotiales</taxon>
        <taxon>Aspergillaceae</taxon>
        <taxon>Aspergillus</taxon>
        <taxon>Aspergillus subgen. Circumdati</taxon>
    </lineage>
</organism>
<keyword evidence="2" id="KW-1133">Transmembrane helix</keyword>
<accession>A0A5N7AMJ4</accession>
<keyword evidence="4" id="KW-1185">Reference proteome</keyword>
<gene>
    <name evidence="3" type="ORF">BDV27DRAFT_90401</name>
</gene>
<dbReference type="Proteomes" id="UP000326268">
    <property type="component" value="Unassembled WGS sequence"/>
</dbReference>
<dbReference type="RefSeq" id="XP_031933299.1">
    <property type="nucleotide sequence ID" value="XM_032077912.1"/>
</dbReference>
<evidence type="ECO:0000313" key="4">
    <source>
        <dbReference type="Proteomes" id="UP000326268"/>
    </source>
</evidence>
<sequence length="167" mass="19074">MATQYKMSPVRTDKSQSLQHNRPKTDYERWLEEKDKNYEITESSEYHPPIPGIDLQVPLFHHPLDLDSSPRESGHLTMPDATELRAHHYHGEFLHRLTARPPSPLKAVITEVLLEPYVWQLTILSVGIVAFVLAVKSLRKRHCSGRASLVPASTDHLTPDIDQKEVV</sequence>
<proteinExistence type="predicted"/>
<evidence type="ECO:0000313" key="3">
    <source>
        <dbReference type="EMBL" id="KAE8370218.1"/>
    </source>
</evidence>
<evidence type="ECO:0000256" key="2">
    <source>
        <dbReference type="SAM" id="Phobius"/>
    </source>
</evidence>
<keyword evidence="2" id="KW-0812">Transmembrane</keyword>
<name>A0A5N7AMJ4_9EURO</name>
<feature type="transmembrane region" description="Helical" evidence="2">
    <location>
        <begin position="117"/>
        <end position="135"/>
    </location>
</feature>
<keyword evidence="2" id="KW-0472">Membrane</keyword>
<dbReference type="EMBL" id="ML737567">
    <property type="protein sequence ID" value="KAE8370218.1"/>
    <property type="molecule type" value="Genomic_DNA"/>
</dbReference>
<feature type="region of interest" description="Disordered" evidence="1">
    <location>
        <begin position="1"/>
        <end position="26"/>
    </location>
</feature>
<protein>
    <submittedName>
        <fullName evidence="3">Uncharacterized protein</fullName>
    </submittedName>
</protein>
<dbReference type="AlphaFoldDB" id="A0A5N7AMJ4"/>
<reference evidence="3 4" key="1">
    <citation type="submission" date="2019-04" db="EMBL/GenBank/DDBJ databases">
        <title>Friends and foes A comparative genomics studyof 23 Aspergillus species from section Flavi.</title>
        <authorList>
            <consortium name="DOE Joint Genome Institute"/>
            <person name="Kjaerbolling I."/>
            <person name="Vesth T."/>
            <person name="Frisvad J.C."/>
            <person name="Nybo J.L."/>
            <person name="Theobald S."/>
            <person name="Kildgaard S."/>
            <person name="Isbrandt T."/>
            <person name="Kuo A."/>
            <person name="Sato A."/>
            <person name="Lyhne E.K."/>
            <person name="Kogle M.E."/>
            <person name="Wiebenga A."/>
            <person name="Kun R.S."/>
            <person name="Lubbers R.J."/>
            <person name="Makela M.R."/>
            <person name="Barry K."/>
            <person name="Chovatia M."/>
            <person name="Clum A."/>
            <person name="Daum C."/>
            <person name="Haridas S."/>
            <person name="He G."/>
            <person name="LaButti K."/>
            <person name="Lipzen A."/>
            <person name="Mondo S."/>
            <person name="Riley R."/>
            <person name="Salamov A."/>
            <person name="Simmons B.A."/>
            <person name="Magnuson J.K."/>
            <person name="Henrissat B."/>
            <person name="Mortensen U.H."/>
            <person name="Larsen T.O."/>
            <person name="Devries R.P."/>
            <person name="Grigoriev I.V."/>
            <person name="Machida M."/>
            <person name="Baker S.E."/>
            <person name="Andersen M.R."/>
        </authorList>
    </citation>
    <scope>NUCLEOTIDE SEQUENCE [LARGE SCALE GENOMIC DNA]</scope>
    <source>
        <strain evidence="3 4">CBS 763.97</strain>
    </source>
</reference>